<feature type="non-terminal residue" evidence="1">
    <location>
        <position position="121"/>
    </location>
</feature>
<gene>
    <name evidence="1" type="ORF">RM528_35730</name>
</gene>
<accession>A0ABU2QT65</accession>
<comment type="caution">
    <text evidence="1">The sequence shown here is derived from an EMBL/GenBank/DDBJ whole genome shotgun (WGS) entry which is preliminary data.</text>
</comment>
<dbReference type="RefSeq" id="WP_311711830.1">
    <property type="nucleotide sequence ID" value="NZ_JAVRFB010000440.1"/>
</dbReference>
<sequence>MDIAELTVVLEAGDDLMAVTRTLGLDCLPREAEAEHERYLADLSDAISELRVMVAAESLKMWKADGTFRAGPSRELRARLMRVRSAPARTVLTVLEGICYGAAGAFFANASSVVRIDRGSI</sequence>
<evidence type="ECO:0000313" key="2">
    <source>
        <dbReference type="Proteomes" id="UP001180503"/>
    </source>
</evidence>
<organism evidence="1 2">
    <name type="scientific">Streptomyces edwardsiae</name>
    <dbReference type="NCBI Taxonomy" id="3075527"/>
    <lineage>
        <taxon>Bacteria</taxon>
        <taxon>Bacillati</taxon>
        <taxon>Actinomycetota</taxon>
        <taxon>Actinomycetes</taxon>
        <taxon>Kitasatosporales</taxon>
        <taxon>Streptomycetaceae</taxon>
        <taxon>Streptomyces</taxon>
    </lineage>
</organism>
<name>A0ABU2QT65_9ACTN</name>
<proteinExistence type="predicted"/>
<dbReference type="EMBL" id="JAVRFB010000440">
    <property type="protein sequence ID" value="MDT0407191.1"/>
    <property type="molecule type" value="Genomic_DNA"/>
</dbReference>
<reference evidence="2" key="1">
    <citation type="submission" date="2023-07" db="EMBL/GenBank/DDBJ databases">
        <title>30 novel species of actinomycetes from the DSMZ collection.</title>
        <authorList>
            <person name="Nouioui I."/>
        </authorList>
    </citation>
    <scope>NUCLEOTIDE SEQUENCE [LARGE SCALE GENOMIC DNA]</scope>
    <source>
        <strain evidence="2">DSM 41635</strain>
    </source>
</reference>
<protein>
    <submittedName>
        <fullName evidence="1">Uncharacterized protein</fullName>
    </submittedName>
</protein>
<evidence type="ECO:0000313" key="1">
    <source>
        <dbReference type="EMBL" id="MDT0407191.1"/>
    </source>
</evidence>
<dbReference type="Proteomes" id="UP001180503">
    <property type="component" value="Unassembled WGS sequence"/>
</dbReference>